<dbReference type="InterPro" id="IPR036291">
    <property type="entry name" value="NAD(P)-bd_dom_sf"/>
</dbReference>
<dbReference type="Proteomes" id="UP000694925">
    <property type="component" value="Unplaced"/>
</dbReference>
<proteinExistence type="inferred from homology"/>
<dbReference type="PRINTS" id="PR00081">
    <property type="entry name" value="GDHRDH"/>
</dbReference>
<keyword evidence="4" id="KW-1185">Reference proteome</keyword>
<accession>A0AAJ7IUM7</accession>
<dbReference type="SUPFAM" id="SSF51735">
    <property type="entry name" value="NAD(P)-binding Rossmann-fold domains"/>
    <property type="match status" value="1"/>
</dbReference>
<evidence type="ECO:0000313" key="5">
    <source>
        <dbReference type="RefSeq" id="XP_017876985.1"/>
    </source>
</evidence>
<reference evidence="5" key="1">
    <citation type="submission" date="2025-08" db="UniProtKB">
        <authorList>
            <consortium name="RefSeq"/>
        </authorList>
    </citation>
    <scope>IDENTIFICATION</scope>
    <source>
        <tissue evidence="5">Whole body</tissue>
    </source>
</reference>
<name>A0AAJ7IUM7_9HYME</name>
<dbReference type="Pfam" id="PF00106">
    <property type="entry name" value="adh_short"/>
    <property type="match status" value="1"/>
</dbReference>
<evidence type="ECO:0000256" key="1">
    <source>
        <dbReference type="ARBA" id="ARBA00006484"/>
    </source>
</evidence>
<dbReference type="KEGG" id="ccal:108623172"/>
<dbReference type="InterPro" id="IPR002347">
    <property type="entry name" value="SDR_fam"/>
</dbReference>
<comment type="similarity">
    <text evidence="1 3">Belongs to the short-chain dehydrogenases/reductases (SDR) family.</text>
</comment>
<sequence length="201" mass="21678">MDQWRGKLAVVTGASSGIGAGIVAALLEHGVNVVGLARRLENMKALANRMKSAKGTFHPIACDLRKEPEILAAFQKVEKLGGADILVNNAGLAFVGKIVDSNTECMKNILDVNVLAGAICVREAIKSMRNRQVKGHVLFINSTLGHIPALLESPLNLYETSKCAVTGLSAILRREMRQLQIPIKVSVSNLIIFINISTRVQ</sequence>
<evidence type="ECO:0000256" key="3">
    <source>
        <dbReference type="RuleBase" id="RU000363"/>
    </source>
</evidence>
<dbReference type="PRINTS" id="PR00080">
    <property type="entry name" value="SDRFAMILY"/>
</dbReference>
<dbReference type="PANTHER" id="PTHR43115">
    <property type="entry name" value="DEHYDROGENASE/REDUCTASE SDR FAMILY MEMBER 11"/>
    <property type="match status" value="1"/>
</dbReference>
<gene>
    <name evidence="5" type="primary">LOC108623172</name>
</gene>
<dbReference type="PANTHER" id="PTHR43115:SF4">
    <property type="entry name" value="DEHYDROGENASE_REDUCTASE SDR FAMILY MEMBER 11"/>
    <property type="match status" value="1"/>
</dbReference>
<evidence type="ECO:0000256" key="2">
    <source>
        <dbReference type="ARBA" id="ARBA00023002"/>
    </source>
</evidence>
<dbReference type="RefSeq" id="XP_017876985.1">
    <property type="nucleotide sequence ID" value="XM_018021496.2"/>
</dbReference>
<keyword evidence="2" id="KW-0560">Oxidoreductase</keyword>
<protein>
    <submittedName>
        <fullName evidence="5">Farnesol dehydrogenase-like</fullName>
    </submittedName>
</protein>
<dbReference type="AlphaFoldDB" id="A0AAJ7IUM7"/>
<dbReference type="GO" id="GO:0016491">
    <property type="term" value="F:oxidoreductase activity"/>
    <property type="evidence" value="ECO:0007669"/>
    <property type="project" value="UniProtKB-KW"/>
</dbReference>
<dbReference type="Gene3D" id="3.40.50.720">
    <property type="entry name" value="NAD(P)-binding Rossmann-like Domain"/>
    <property type="match status" value="1"/>
</dbReference>
<evidence type="ECO:0000313" key="4">
    <source>
        <dbReference type="Proteomes" id="UP000694925"/>
    </source>
</evidence>
<organism evidence="4 5">
    <name type="scientific">Ceratina calcarata</name>
    <dbReference type="NCBI Taxonomy" id="156304"/>
    <lineage>
        <taxon>Eukaryota</taxon>
        <taxon>Metazoa</taxon>
        <taxon>Ecdysozoa</taxon>
        <taxon>Arthropoda</taxon>
        <taxon>Hexapoda</taxon>
        <taxon>Insecta</taxon>
        <taxon>Pterygota</taxon>
        <taxon>Neoptera</taxon>
        <taxon>Endopterygota</taxon>
        <taxon>Hymenoptera</taxon>
        <taxon>Apocrita</taxon>
        <taxon>Aculeata</taxon>
        <taxon>Apoidea</taxon>
        <taxon>Anthophila</taxon>
        <taxon>Apidae</taxon>
        <taxon>Ceratina</taxon>
        <taxon>Zadontomerus</taxon>
    </lineage>
</organism>
<dbReference type="GeneID" id="108623172"/>